<proteinExistence type="predicted"/>
<dbReference type="Pfam" id="PF01832">
    <property type="entry name" value="Glucosaminidase"/>
    <property type="match status" value="1"/>
</dbReference>
<comment type="caution">
    <text evidence="3">The sequence shown here is derived from an EMBL/GenBank/DDBJ whole genome shotgun (WGS) entry which is preliminary data.</text>
</comment>
<dbReference type="Pfam" id="PF01471">
    <property type="entry name" value="PG_binding_1"/>
    <property type="match status" value="1"/>
</dbReference>
<feature type="domain" description="Mannosyl-glycoprotein endo-beta-N-acetylglucosamidase-like" evidence="2">
    <location>
        <begin position="1"/>
        <end position="146"/>
    </location>
</feature>
<evidence type="ECO:0000313" key="3">
    <source>
        <dbReference type="EMBL" id="MBU3161375.1"/>
    </source>
</evidence>
<evidence type="ECO:0000256" key="1">
    <source>
        <dbReference type="ARBA" id="ARBA00022801"/>
    </source>
</evidence>
<reference evidence="3 4" key="1">
    <citation type="submission" date="2021-06" db="EMBL/GenBank/DDBJ databases">
        <title>Clostridia strains as spoilage organisms.</title>
        <authorList>
            <person name="Wambui J."/>
            <person name="Stephan R."/>
            <person name="Stevens M.J.A."/>
        </authorList>
    </citation>
    <scope>NUCLEOTIDE SEQUENCE [LARGE SCALE GENOMIC DNA]</scope>
    <source>
        <strain evidence="3 4">DSM 14204</strain>
    </source>
</reference>
<dbReference type="EMBL" id="JAHLDV010000060">
    <property type="protein sequence ID" value="MBU3161375.1"/>
    <property type="molecule type" value="Genomic_DNA"/>
</dbReference>
<dbReference type="InterPro" id="IPR002477">
    <property type="entry name" value="Peptidoglycan-bd-like"/>
</dbReference>
<keyword evidence="1" id="KW-0378">Hydrolase</keyword>
<dbReference type="InterPro" id="IPR002901">
    <property type="entry name" value="MGlyc_endo_b_GlcNAc-like_dom"/>
</dbReference>
<name>A0ABS6BXN9_9CLOT</name>
<dbReference type="PANTHER" id="PTHR33308:SF9">
    <property type="entry name" value="PEPTIDOGLYCAN HYDROLASE FLGJ"/>
    <property type="match status" value="1"/>
</dbReference>
<organism evidence="3 4">
    <name type="scientific">Clostridium frigoris</name>
    <dbReference type="NCBI Taxonomy" id="205327"/>
    <lineage>
        <taxon>Bacteria</taxon>
        <taxon>Bacillati</taxon>
        <taxon>Bacillota</taxon>
        <taxon>Clostridia</taxon>
        <taxon>Eubacteriales</taxon>
        <taxon>Clostridiaceae</taxon>
        <taxon>Clostridium</taxon>
    </lineage>
</organism>
<evidence type="ECO:0000313" key="4">
    <source>
        <dbReference type="Proteomes" id="UP000776252"/>
    </source>
</evidence>
<gene>
    <name evidence="3" type="ORF">KPL37_16830</name>
</gene>
<accession>A0ABS6BXN9</accession>
<sequence length="287" mass="32119">MDKTKIIKSLVPGALLSYEKYNILPSLTIAQAILETGWMQYVKGNNIFGIKWTEGSGYEVQEFNTHEFINGVNTPMVCRFRKYNTLNDSLLDHGKLLSFTRYKSVTTSKNYKQACQNVYKSGYCTDNEYPQKLIAIIEQNKLYVYDCAPKSETTKSTTNEDIKYLQKCLNLMKIRDVNNKVLVVDGANGPLIIGVIKKLQKILNLSIDGICGPEVLSAVKNIMGKPLCSTNSAGCIAAIRYIQWRTGGAIDGVYGNETVRLVKEYQKTNKLVIDGIAGNGTWQRLLS</sequence>
<evidence type="ECO:0000259" key="2">
    <source>
        <dbReference type="SMART" id="SM00047"/>
    </source>
</evidence>
<dbReference type="Proteomes" id="UP000776252">
    <property type="component" value="Unassembled WGS sequence"/>
</dbReference>
<dbReference type="InterPro" id="IPR051056">
    <property type="entry name" value="Glycosyl_Hydrolase_73"/>
</dbReference>
<dbReference type="PANTHER" id="PTHR33308">
    <property type="entry name" value="PEPTIDOGLYCAN HYDROLASE FLGJ"/>
    <property type="match status" value="1"/>
</dbReference>
<keyword evidence="4" id="KW-1185">Reference proteome</keyword>
<dbReference type="RefSeq" id="WP_216151187.1">
    <property type="nucleotide sequence ID" value="NZ_JAHLDV010000060.1"/>
</dbReference>
<protein>
    <submittedName>
        <fullName evidence="3">Glucosaminidase domain-containing protein</fullName>
    </submittedName>
</protein>
<dbReference type="SMART" id="SM00047">
    <property type="entry name" value="LYZ2"/>
    <property type="match status" value="1"/>
</dbReference>